<dbReference type="FunFam" id="1.20.120.1630:FF:000009">
    <property type="entry name" value="C-14 sterol reductase"/>
    <property type="match status" value="1"/>
</dbReference>
<evidence type="ECO:0000256" key="1">
    <source>
        <dbReference type="ARBA" id="ARBA00004141"/>
    </source>
</evidence>
<keyword evidence="5 20" id="KW-0812">Transmembrane</keyword>
<evidence type="ECO:0000256" key="20">
    <source>
        <dbReference type="SAM" id="Phobius"/>
    </source>
</evidence>
<comment type="pathway">
    <text evidence="16">Steroid biosynthesis; zymosterol biosynthesis; zymosterol from lanosterol: step 2/6.</text>
</comment>
<evidence type="ECO:0000256" key="7">
    <source>
        <dbReference type="ARBA" id="ARBA00022955"/>
    </source>
</evidence>
<evidence type="ECO:0000256" key="19">
    <source>
        <dbReference type="ARBA" id="ARBA00083315"/>
    </source>
</evidence>
<keyword evidence="11" id="KW-0443">Lipid metabolism</keyword>
<evidence type="ECO:0000256" key="14">
    <source>
        <dbReference type="ARBA" id="ARBA00023221"/>
    </source>
</evidence>
<dbReference type="EC" id="1.3.1.70" evidence="3"/>
<dbReference type="EMBL" id="MCGO01000011">
    <property type="protein sequence ID" value="ORY48647.1"/>
    <property type="molecule type" value="Genomic_DNA"/>
</dbReference>
<dbReference type="STRING" id="329046.A0A1Y2CNU9"/>
<feature type="transmembrane region" description="Helical" evidence="20">
    <location>
        <begin position="212"/>
        <end position="231"/>
    </location>
</feature>
<keyword evidence="6" id="KW-0521">NADP</keyword>
<evidence type="ECO:0000256" key="4">
    <source>
        <dbReference type="ARBA" id="ARBA00022516"/>
    </source>
</evidence>
<keyword evidence="10" id="KW-0756">Sterol biosynthesis</keyword>
<evidence type="ECO:0000256" key="12">
    <source>
        <dbReference type="ARBA" id="ARBA00023136"/>
    </source>
</evidence>
<evidence type="ECO:0000256" key="5">
    <source>
        <dbReference type="ARBA" id="ARBA00022692"/>
    </source>
</evidence>
<comment type="catalytic activity">
    <reaction evidence="15">
        <text>4,4-dimethyl-5alpha-cholesta-8,24-dien-3beta-ol + NADP(+) = 4,4-dimethyl-5alpha-cholesta-8,14,24-trien-3beta-ol + NADPH + H(+)</text>
        <dbReference type="Rhea" id="RHEA:18561"/>
        <dbReference type="ChEBI" id="CHEBI:15378"/>
        <dbReference type="ChEBI" id="CHEBI:17813"/>
        <dbReference type="ChEBI" id="CHEBI:18364"/>
        <dbReference type="ChEBI" id="CHEBI:57783"/>
        <dbReference type="ChEBI" id="CHEBI:58349"/>
        <dbReference type="EC" id="1.3.1.70"/>
    </reaction>
    <physiologicalReaction direction="right-to-left" evidence="15">
        <dbReference type="Rhea" id="RHEA:18563"/>
    </physiologicalReaction>
</comment>
<dbReference type="GO" id="GO:0006696">
    <property type="term" value="P:ergosterol biosynthetic process"/>
    <property type="evidence" value="ECO:0007669"/>
    <property type="project" value="TreeGrafter"/>
</dbReference>
<name>A0A1Y2CNU9_9FUNG</name>
<dbReference type="AlphaFoldDB" id="A0A1Y2CNU9"/>
<evidence type="ECO:0000256" key="10">
    <source>
        <dbReference type="ARBA" id="ARBA00023011"/>
    </source>
</evidence>
<reference evidence="21 22" key="1">
    <citation type="submission" date="2016-07" db="EMBL/GenBank/DDBJ databases">
        <title>Pervasive Adenine N6-methylation of Active Genes in Fungi.</title>
        <authorList>
            <consortium name="DOE Joint Genome Institute"/>
            <person name="Mondo S.J."/>
            <person name="Dannebaum R.O."/>
            <person name="Kuo R.C."/>
            <person name="Labutti K."/>
            <person name="Haridas S."/>
            <person name="Kuo A."/>
            <person name="Salamov A."/>
            <person name="Ahrendt S.R."/>
            <person name="Lipzen A."/>
            <person name="Sullivan W."/>
            <person name="Andreopoulos W.B."/>
            <person name="Clum A."/>
            <person name="Lindquist E."/>
            <person name="Daum C."/>
            <person name="Ramamoorthy G.K."/>
            <person name="Gryganskyi A."/>
            <person name="Culley D."/>
            <person name="Magnuson J.K."/>
            <person name="James T.Y."/>
            <person name="O'Malley M.A."/>
            <person name="Stajich J.E."/>
            <person name="Spatafora J.W."/>
            <person name="Visel A."/>
            <person name="Grigoriev I.V."/>
        </authorList>
    </citation>
    <scope>NUCLEOTIDE SEQUENCE [LARGE SCALE GENOMIC DNA]</scope>
    <source>
        <strain evidence="21 22">JEL800</strain>
    </source>
</reference>
<comment type="subcellular location">
    <subcellularLocation>
        <location evidence="1">Membrane</location>
        <topology evidence="1">Multi-pass membrane protein</topology>
    </subcellularLocation>
</comment>
<evidence type="ECO:0000256" key="2">
    <source>
        <dbReference type="ARBA" id="ARBA00005402"/>
    </source>
</evidence>
<dbReference type="GO" id="GO:0005789">
    <property type="term" value="C:endoplasmic reticulum membrane"/>
    <property type="evidence" value="ECO:0007669"/>
    <property type="project" value="TreeGrafter"/>
</dbReference>
<keyword evidence="13" id="KW-1207">Sterol metabolism</keyword>
<protein>
    <recommendedName>
        <fullName evidence="17">Delta(14)-sterol reductase ERG24</fullName>
        <ecNumber evidence="3">1.3.1.70</ecNumber>
    </recommendedName>
    <alternativeName>
        <fullName evidence="19">C-14 sterol reductase ERG24</fullName>
    </alternativeName>
    <alternativeName>
        <fullName evidence="18">Sterol C14-reductase ERG24</fullName>
    </alternativeName>
</protein>
<evidence type="ECO:0000256" key="8">
    <source>
        <dbReference type="ARBA" id="ARBA00022989"/>
    </source>
</evidence>
<keyword evidence="14" id="KW-0753">Steroid metabolism</keyword>
<evidence type="ECO:0000256" key="3">
    <source>
        <dbReference type="ARBA" id="ARBA00012413"/>
    </source>
</evidence>
<dbReference type="PROSITE" id="PS01017">
    <property type="entry name" value="STEROL_REDUCT_1"/>
    <property type="match status" value="1"/>
</dbReference>
<organism evidence="21 22">
    <name type="scientific">Rhizoclosmatium globosum</name>
    <dbReference type="NCBI Taxonomy" id="329046"/>
    <lineage>
        <taxon>Eukaryota</taxon>
        <taxon>Fungi</taxon>
        <taxon>Fungi incertae sedis</taxon>
        <taxon>Chytridiomycota</taxon>
        <taxon>Chytridiomycota incertae sedis</taxon>
        <taxon>Chytridiomycetes</taxon>
        <taxon>Chytridiales</taxon>
        <taxon>Chytriomycetaceae</taxon>
        <taxon>Rhizoclosmatium</taxon>
    </lineage>
</organism>
<evidence type="ECO:0000256" key="6">
    <source>
        <dbReference type="ARBA" id="ARBA00022857"/>
    </source>
</evidence>
<accession>A0A1Y2CNU9</accession>
<evidence type="ECO:0000256" key="9">
    <source>
        <dbReference type="ARBA" id="ARBA00023002"/>
    </source>
</evidence>
<evidence type="ECO:0000313" key="22">
    <source>
        <dbReference type="Proteomes" id="UP000193642"/>
    </source>
</evidence>
<dbReference type="InterPro" id="IPR018083">
    <property type="entry name" value="Sterol_reductase_CS"/>
</dbReference>
<keyword evidence="9" id="KW-0560">Oxidoreductase</keyword>
<comment type="similarity">
    <text evidence="2">Belongs to the ERG4/ERG24 family.</text>
</comment>
<feature type="transmembrane region" description="Helical" evidence="20">
    <location>
        <begin position="182"/>
        <end position="200"/>
    </location>
</feature>
<feature type="transmembrane region" description="Helical" evidence="20">
    <location>
        <begin position="285"/>
        <end position="311"/>
    </location>
</feature>
<evidence type="ECO:0000256" key="15">
    <source>
        <dbReference type="ARBA" id="ARBA00052254"/>
    </source>
</evidence>
<dbReference type="GO" id="GO:0050613">
    <property type="term" value="F:Delta14-sterol reductase activity"/>
    <property type="evidence" value="ECO:0007669"/>
    <property type="project" value="UniProtKB-EC"/>
</dbReference>
<feature type="transmembrane region" description="Helical" evidence="20">
    <location>
        <begin position="139"/>
        <end position="162"/>
    </location>
</feature>
<evidence type="ECO:0000256" key="11">
    <source>
        <dbReference type="ARBA" id="ARBA00023098"/>
    </source>
</evidence>
<evidence type="ECO:0000256" key="16">
    <source>
        <dbReference type="ARBA" id="ARBA00060638"/>
    </source>
</evidence>
<dbReference type="PANTHER" id="PTHR21257:SF52">
    <property type="entry name" value="DELTA(14)-STEROL REDUCTASE TM7SF2"/>
    <property type="match status" value="1"/>
</dbReference>
<proteinExistence type="inferred from homology"/>
<evidence type="ECO:0000256" key="18">
    <source>
        <dbReference type="ARBA" id="ARBA00077841"/>
    </source>
</evidence>
<keyword evidence="12 20" id="KW-0472">Membrane</keyword>
<gene>
    <name evidence="21" type="ORF">BCR33DRAFT_714383</name>
</gene>
<keyword evidence="4" id="KW-0444">Lipid biosynthesis</keyword>
<dbReference type="Gene3D" id="1.20.120.1630">
    <property type="match status" value="1"/>
</dbReference>
<comment type="caution">
    <text evidence="21">The sequence shown here is derived from an EMBL/GenBank/DDBJ whole genome shotgun (WGS) entry which is preliminary data.</text>
</comment>
<dbReference type="InterPro" id="IPR001171">
    <property type="entry name" value="ERG24_DHCR-like"/>
</dbReference>
<dbReference type="Pfam" id="PF01222">
    <property type="entry name" value="ERG4_ERG24"/>
    <property type="match status" value="1"/>
</dbReference>
<dbReference type="Proteomes" id="UP000193642">
    <property type="component" value="Unassembled WGS sequence"/>
</dbReference>
<evidence type="ECO:0000256" key="17">
    <source>
        <dbReference type="ARBA" id="ARBA00074394"/>
    </source>
</evidence>
<evidence type="ECO:0000256" key="13">
    <source>
        <dbReference type="ARBA" id="ARBA00023166"/>
    </source>
</evidence>
<feature type="transmembrane region" description="Helical" evidence="20">
    <location>
        <begin position="20"/>
        <end position="40"/>
    </location>
</feature>
<sequence>MVTSYGAIAGLSFIFGPAPLLWVASNTLSLCVASTILSIVQSLGLYVASFRYVDVNTDAKSQKDGKTASRAPALLAEGGNSGYPFYDFFIGRELNPRIFDFDLKYFCELRPGLIGWTLLNAANAVKQGVSVAGENTDDWGLIGSSISNSMWLVLVFQLYYVVDALWYEEAILTTMDLTTDGFGFMLNFGDLVWVPFTYTLQSKYLAMFPINLSAPAFAALIGLKLFGLYIFRGSNGQKNAFRTNPDSPECKHLKYLETKSGSKLLITGWWGVARHVNYTGDWLMALSWCLPTGFGSIIPYFYAIYFGILLWHREQRDEHKCKNKYKDDWNRYCEIVKYRFVPGIY</sequence>
<evidence type="ECO:0000313" key="21">
    <source>
        <dbReference type="EMBL" id="ORY48647.1"/>
    </source>
</evidence>
<keyword evidence="22" id="KW-1185">Reference proteome</keyword>
<keyword evidence="8 20" id="KW-1133">Transmembrane helix</keyword>
<dbReference type="OrthoDB" id="5326588at2759"/>
<keyword evidence="7" id="KW-0752">Steroid biosynthesis</keyword>
<dbReference type="PANTHER" id="PTHR21257">
    <property type="entry name" value="DELTA(14)-STEROL REDUCTASE"/>
    <property type="match status" value="1"/>
</dbReference>